<organism evidence="1 2">
    <name type="scientific">Rubroshorea leprosula</name>
    <dbReference type="NCBI Taxonomy" id="152421"/>
    <lineage>
        <taxon>Eukaryota</taxon>
        <taxon>Viridiplantae</taxon>
        <taxon>Streptophyta</taxon>
        <taxon>Embryophyta</taxon>
        <taxon>Tracheophyta</taxon>
        <taxon>Spermatophyta</taxon>
        <taxon>Magnoliopsida</taxon>
        <taxon>eudicotyledons</taxon>
        <taxon>Gunneridae</taxon>
        <taxon>Pentapetalae</taxon>
        <taxon>rosids</taxon>
        <taxon>malvids</taxon>
        <taxon>Malvales</taxon>
        <taxon>Dipterocarpaceae</taxon>
        <taxon>Rubroshorea</taxon>
    </lineage>
</organism>
<dbReference type="EMBL" id="BPVZ01000104">
    <property type="protein sequence ID" value="GKV34310.1"/>
    <property type="molecule type" value="Genomic_DNA"/>
</dbReference>
<name>A0AAV5LAQ8_9ROSI</name>
<sequence>MMFSNVILNRRGDLQISCSRRADLPVFLVQGLNCHNIAGTGAELHLLPLLIDANYCTAQTSRKLHLF</sequence>
<accession>A0AAV5LAQ8</accession>
<proteinExistence type="predicted"/>
<reference evidence="1 2" key="1">
    <citation type="journal article" date="2021" name="Commun. Biol.">
        <title>The genome of Shorea leprosula (Dipterocarpaceae) highlights the ecological relevance of drought in aseasonal tropical rainforests.</title>
        <authorList>
            <person name="Ng K.K.S."/>
            <person name="Kobayashi M.J."/>
            <person name="Fawcett J.A."/>
            <person name="Hatakeyama M."/>
            <person name="Paape T."/>
            <person name="Ng C.H."/>
            <person name="Ang C.C."/>
            <person name="Tnah L.H."/>
            <person name="Lee C.T."/>
            <person name="Nishiyama T."/>
            <person name="Sese J."/>
            <person name="O'Brien M.J."/>
            <person name="Copetti D."/>
            <person name="Mohd Noor M.I."/>
            <person name="Ong R.C."/>
            <person name="Putra M."/>
            <person name="Sireger I.Z."/>
            <person name="Indrioko S."/>
            <person name="Kosugi Y."/>
            <person name="Izuno A."/>
            <person name="Isagi Y."/>
            <person name="Lee S.L."/>
            <person name="Shimizu K.K."/>
        </authorList>
    </citation>
    <scope>NUCLEOTIDE SEQUENCE [LARGE SCALE GENOMIC DNA]</scope>
    <source>
        <strain evidence="1">214</strain>
    </source>
</reference>
<gene>
    <name evidence="1" type="ORF">SLEP1_g42687</name>
</gene>
<dbReference type="Proteomes" id="UP001054252">
    <property type="component" value="Unassembled WGS sequence"/>
</dbReference>
<keyword evidence="2" id="KW-1185">Reference proteome</keyword>
<dbReference type="AlphaFoldDB" id="A0AAV5LAQ8"/>
<protein>
    <submittedName>
        <fullName evidence="1">Uncharacterized protein</fullName>
    </submittedName>
</protein>
<evidence type="ECO:0000313" key="1">
    <source>
        <dbReference type="EMBL" id="GKV34310.1"/>
    </source>
</evidence>
<comment type="caution">
    <text evidence="1">The sequence shown here is derived from an EMBL/GenBank/DDBJ whole genome shotgun (WGS) entry which is preliminary data.</text>
</comment>
<evidence type="ECO:0000313" key="2">
    <source>
        <dbReference type="Proteomes" id="UP001054252"/>
    </source>
</evidence>